<sequence>MASWRILACRLNPTTNSSWMLYEELIIYAKNGTVWPAHQVAQWIHPIVY</sequence>
<dbReference type="Proteomes" id="UP000188268">
    <property type="component" value="Unassembled WGS sequence"/>
</dbReference>
<evidence type="ECO:0000313" key="1">
    <source>
        <dbReference type="EMBL" id="OMO76314.1"/>
    </source>
</evidence>
<comment type="caution">
    <text evidence="1">The sequence shown here is derived from an EMBL/GenBank/DDBJ whole genome shotgun (WGS) entry which is preliminary data.</text>
</comment>
<name>A0A1R3I151_COCAP</name>
<dbReference type="EMBL" id="AWWV01010888">
    <property type="protein sequence ID" value="OMO76314.1"/>
    <property type="molecule type" value="Genomic_DNA"/>
</dbReference>
<accession>A0A1R3I151</accession>
<evidence type="ECO:0000313" key="2">
    <source>
        <dbReference type="Proteomes" id="UP000188268"/>
    </source>
</evidence>
<organism evidence="1 2">
    <name type="scientific">Corchorus capsularis</name>
    <name type="common">Jute</name>
    <dbReference type="NCBI Taxonomy" id="210143"/>
    <lineage>
        <taxon>Eukaryota</taxon>
        <taxon>Viridiplantae</taxon>
        <taxon>Streptophyta</taxon>
        <taxon>Embryophyta</taxon>
        <taxon>Tracheophyta</taxon>
        <taxon>Spermatophyta</taxon>
        <taxon>Magnoliopsida</taxon>
        <taxon>eudicotyledons</taxon>
        <taxon>Gunneridae</taxon>
        <taxon>Pentapetalae</taxon>
        <taxon>rosids</taxon>
        <taxon>malvids</taxon>
        <taxon>Malvales</taxon>
        <taxon>Malvaceae</taxon>
        <taxon>Grewioideae</taxon>
        <taxon>Apeibeae</taxon>
        <taxon>Corchorus</taxon>
    </lineage>
</organism>
<proteinExistence type="predicted"/>
<dbReference type="AlphaFoldDB" id="A0A1R3I151"/>
<gene>
    <name evidence="1" type="ORF">CCACVL1_15777</name>
</gene>
<reference evidence="1 2" key="1">
    <citation type="submission" date="2013-09" db="EMBL/GenBank/DDBJ databases">
        <title>Corchorus capsularis genome sequencing.</title>
        <authorList>
            <person name="Alam M."/>
            <person name="Haque M.S."/>
            <person name="Islam M.S."/>
            <person name="Emdad E.M."/>
            <person name="Islam M.M."/>
            <person name="Ahmed B."/>
            <person name="Halim A."/>
            <person name="Hossen Q.M.M."/>
            <person name="Hossain M.Z."/>
            <person name="Ahmed R."/>
            <person name="Khan M.M."/>
            <person name="Islam R."/>
            <person name="Rashid M.M."/>
            <person name="Khan S.A."/>
            <person name="Rahman M.S."/>
            <person name="Alam M."/>
        </authorList>
    </citation>
    <scope>NUCLEOTIDE SEQUENCE [LARGE SCALE GENOMIC DNA]</scope>
    <source>
        <strain evidence="2">cv. CVL-1</strain>
        <tissue evidence="1">Whole seedling</tissue>
    </source>
</reference>
<dbReference type="Gramene" id="OMO76314">
    <property type="protein sequence ID" value="OMO76314"/>
    <property type="gene ID" value="CCACVL1_15777"/>
</dbReference>
<protein>
    <submittedName>
        <fullName evidence="1">Uncharacterized protein</fullName>
    </submittedName>
</protein>
<keyword evidence="2" id="KW-1185">Reference proteome</keyword>